<keyword evidence="2" id="KW-1185">Reference proteome</keyword>
<sequence>MGNDDASASNTKTTFASHPAYTVSNINNKIKTLDGHKITYSTWVKFFLLHTTAYKVTNHIDGTAAPDKTDPNYEEWKEIDALVLQWIYNTISDELVIRIVESNTTANAAWKKLQNIYLSNKGSRAAALDQEFTTLTLASCSSIDEYCQKLHDLANQLKDVDQPVSESRLVLQLVRGLPVEFDVVASLINQTPTTWDNARNMIQLEQQRLAARQNASVLVTPRTGEGSKPQQTGNQQPSGNNVQTGQQPGNNVQTGPQQYDSGSRSYFRGRGRGRNNSRGGGRYGGRGRPHYNYSGSRPPYNWAGPWWNGPPPCPYPTQPAWNYPGTQYSGNHRPNSQNQGNSQAQHAHVAYDSSLTAPSPPNVNALSPTELGAALSAMTLNTPDPHWYMDTGASSHLTSNTNDITTLITKPCNDNILVGDGNTLPITGSGHGLKRVDDKTYNLNNILVAPQIIKNLLSVRKFTRDNLVSIEFDPYGFTLKDLKSGRILSRHNSTGDLYPFTSSHLACLTSSSNKWHNRLGHPGRQSLNYLSSRFFIPCNKDSTDHFCHSCQVSNSKRLPFVDSNSVTFAPFDIIHCDLWTSPIISKSGYKYYMVLIDNFSQFVWVYPLKFKSEAFTNFAKFHKLIQTQFHKSIRAFQCDLGGEFDNRAFHTFANAHGLMLRFSCPQTSPQNGKAERMIRRLNDIIRATLMHAHLPPTFWVEALHTATYLHNILPTKTLNFNTPTFALYQRHPTYDHLRVFGCACYPNQTATQPHKLHPRSIRCIFLGYPSNFRGYRCLDPHTGKVHLSRHVTFDEESFPFTDPNQTDAYKFLDDEQTPFHHFQFPSSSTQPNPPTHPPVIHNNEIPNQTPHSPTSLTPSPNPTHTQNTNSPPPNHPAPNSPTSTSPAPTPNSPPNETYHPNPTINTHPMTTRGKVGISKPNPHFNLNTTTSKIISPLPSSYQRALSDPHWKQAMTNEFKALQDNGTWELVPRPESSPVIRCMWLFRHKFKSDGSLERYKARLVVNGKSQTVGIDCDETFSPVVKPATIRTVLSLALSKQWPIHQLDVKNAFLHGDLQETIYMHQPPGFVDSTAPHYVCRLRKSLYGLKQAPRAWFNRFSTFIISQGFKSSLCDNSLFVYRQGTNTAYLLLYVDDIVLTASSTEFLNKIISSLSTEFAMTDLGSLHHFLGITVTRDSQGLFLSQSQYAKDILHRANMSSCKPCATPVDTSSKLSACVGAPLVDGTLYRSLAGALQYLTFTRPDISYAVQQVCLFMHDPREPHYNFMKRILRYIQGTLDYGLRLTGSKSISLTAYSDADWGGCPDSRRSTSGYCVYMGNNLISWSSKRQNTISRSSAEAEYRGVANAVAETSWLRNLLLELHVPIDKAIIVYCDNISAVYLSENPVQHQRTKHVEIDIHFVREKVRLGQIRVLHVPSTSQYADIFTKGLPRTLFQDFRSSLNVQQPPAQTAGEY</sequence>
<proteinExistence type="predicted"/>
<reference evidence="1 2" key="2">
    <citation type="journal article" date="2022" name="Mol. Ecol. Resour.">
        <title>The genomes of chicory, endive, great burdock and yacon provide insights into Asteraceae paleo-polyploidization history and plant inulin production.</title>
        <authorList>
            <person name="Fan W."/>
            <person name="Wang S."/>
            <person name="Wang H."/>
            <person name="Wang A."/>
            <person name="Jiang F."/>
            <person name="Liu H."/>
            <person name="Zhao H."/>
            <person name="Xu D."/>
            <person name="Zhang Y."/>
        </authorList>
    </citation>
    <scope>NUCLEOTIDE SEQUENCE [LARGE SCALE GENOMIC DNA]</scope>
    <source>
        <strain evidence="2">cv. Yunnan</strain>
        <tissue evidence="1">Leaves</tissue>
    </source>
</reference>
<gene>
    <name evidence="1" type="ORF">L1987_39636</name>
</gene>
<organism evidence="1 2">
    <name type="scientific">Smallanthus sonchifolius</name>
    <dbReference type="NCBI Taxonomy" id="185202"/>
    <lineage>
        <taxon>Eukaryota</taxon>
        <taxon>Viridiplantae</taxon>
        <taxon>Streptophyta</taxon>
        <taxon>Embryophyta</taxon>
        <taxon>Tracheophyta</taxon>
        <taxon>Spermatophyta</taxon>
        <taxon>Magnoliopsida</taxon>
        <taxon>eudicotyledons</taxon>
        <taxon>Gunneridae</taxon>
        <taxon>Pentapetalae</taxon>
        <taxon>asterids</taxon>
        <taxon>campanulids</taxon>
        <taxon>Asterales</taxon>
        <taxon>Asteraceae</taxon>
        <taxon>Asteroideae</taxon>
        <taxon>Heliantheae alliance</taxon>
        <taxon>Millerieae</taxon>
        <taxon>Smallanthus</taxon>
    </lineage>
</organism>
<name>A0ACB9HMD3_9ASTR</name>
<evidence type="ECO:0000313" key="1">
    <source>
        <dbReference type="EMBL" id="KAI3796949.1"/>
    </source>
</evidence>
<comment type="caution">
    <text evidence="1">The sequence shown here is derived from an EMBL/GenBank/DDBJ whole genome shotgun (WGS) entry which is preliminary data.</text>
</comment>
<accession>A0ACB9HMD3</accession>
<dbReference type="Proteomes" id="UP001056120">
    <property type="component" value="Linkage Group LG12"/>
</dbReference>
<protein>
    <submittedName>
        <fullName evidence="1">Uncharacterized protein</fullName>
    </submittedName>
</protein>
<dbReference type="EMBL" id="CM042029">
    <property type="protein sequence ID" value="KAI3796949.1"/>
    <property type="molecule type" value="Genomic_DNA"/>
</dbReference>
<reference evidence="2" key="1">
    <citation type="journal article" date="2022" name="Mol. Ecol. Resour.">
        <title>The genomes of chicory, endive, great burdock and yacon provide insights into Asteraceae palaeo-polyploidization history and plant inulin production.</title>
        <authorList>
            <person name="Fan W."/>
            <person name="Wang S."/>
            <person name="Wang H."/>
            <person name="Wang A."/>
            <person name="Jiang F."/>
            <person name="Liu H."/>
            <person name="Zhao H."/>
            <person name="Xu D."/>
            <person name="Zhang Y."/>
        </authorList>
    </citation>
    <scope>NUCLEOTIDE SEQUENCE [LARGE SCALE GENOMIC DNA]</scope>
    <source>
        <strain evidence="2">cv. Yunnan</strain>
    </source>
</reference>
<evidence type="ECO:0000313" key="2">
    <source>
        <dbReference type="Proteomes" id="UP001056120"/>
    </source>
</evidence>